<keyword evidence="5" id="KW-0805">Transcription regulation</keyword>
<dbReference type="CDD" id="cd00200">
    <property type="entry name" value="WD40"/>
    <property type="match status" value="1"/>
</dbReference>
<keyword evidence="6" id="KW-0804">Transcription</keyword>
<dbReference type="PANTHER" id="PTHR19879:SF7">
    <property type="entry name" value="PROTEASOMAL ATPASE-ASSOCIATED FACTOR 1"/>
    <property type="match status" value="1"/>
</dbReference>
<dbReference type="OrthoDB" id="10266330at2759"/>
<dbReference type="VEuPathDB" id="VectorBase:SSCA002804"/>
<dbReference type="Pfam" id="PF04494">
    <property type="entry name" value="TFIID_NTD2"/>
    <property type="match status" value="1"/>
</dbReference>
<evidence type="ECO:0000313" key="10">
    <source>
        <dbReference type="EMBL" id="KPM03162.1"/>
    </source>
</evidence>
<sequence length="669" mass="77399">MEYQFVDDEILQSILSEYVKTRNYKNSSSSSSSSKNLSESEPAARLNIDNNGTVKTSKNNNILCAKDWFLEGALSAFQSTRNVTSFRLNEDDFVKEVELAFQKFIEFIQAIRSLNVFEESRSLKSTSKPIQYHQHAEEIWMTTFPLFVHIFIQLFECGHISNAQKFFMEHYQKFTKKMNHIQFLNSMQTSLTNKILSPALQNFKNFKYRIIITEDSFNLLNAFLRHEQYLSILQTFNSCLDFRLMTREEFQNQHNLKMPFKSTHLQNDTETSSMELLQQTENFNEINETLEIIKSLRNLEMDKIEKFPTKASQTKICSFHIKSRIVSSIEISTDLSKIAIGNEDSQITLWDFDLTDEIQYFSSRVYKHWRRIPIKRIVSEIDFKFHSDNDDGRDESKNEEVCTERLSENVEPLRFRGHSGSINEMCFLYDSNLLLSCSNDSTIRSWDVNSTACLAIYKGHSDPIWTIDSNRSGSFISGGRCGIAYMWDIERTVPLRIYSGHSIDINDIKFHPNCNYLATASADKSIILWDVNQVRQVRMFCGHNAPVTSVKFSSCGKYIVSASSNGSLRIWDISQGKCLLDVGKNESYTVQRLAFGPKDNLLANCGIGLPIIDLWEDPIRFAHSNQKPPFISIDLDSIYDSTETFNKDENLFHLKFIRYNVLMAFSKLK</sequence>
<evidence type="ECO:0000256" key="3">
    <source>
        <dbReference type="ARBA" id="ARBA00022574"/>
    </source>
</evidence>
<feature type="region of interest" description="Disordered" evidence="8">
    <location>
        <begin position="24"/>
        <end position="44"/>
    </location>
</feature>
<dbReference type="PROSITE" id="PS00678">
    <property type="entry name" value="WD_REPEATS_1"/>
    <property type="match status" value="4"/>
</dbReference>
<evidence type="ECO:0000256" key="4">
    <source>
        <dbReference type="ARBA" id="ARBA00022737"/>
    </source>
</evidence>
<keyword evidence="7" id="KW-0539">Nucleus</keyword>
<dbReference type="Pfam" id="PF00400">
    <property type="entry name" value="WD40"/>
    <property type="match status" value="4"/>
</dbReference>
<evidence type="ECO:0000259" key="9">
    <source>
        <dbReference type="Pfam" id="PF04494"/>
    </source>
</evidence>
<dbReference type="InterPro" id="IPR001680">
    <property type="entry name" value="WD40_rpt"/>
</dbReference>
<organism evidence="10 11">
    <name type="scientific">Sarcoptes scabiei</name>
    <name type="common">Itch mite</name>
    <name type="synonym">Acarus scabiei</name>
    <dbReference type="NCBI Taxonomy" id="52283"/>
    <lineage>
        <taxon>Eukaryota</taxon>
        <taxon>Metazoa</taxon>
        <taxon>Ecdysozoa</taxon>
        <taxon>Arthropoda</taxon>
        <taxon>Chelicerata</taxon>
        <taxon>Arachnida</taxon>
        <taxon>Acari</taxon>
        <taxon>Acariformes</taxon>
        <taxon>Sarcoptiformes</taxon>
        <taxon>Astigmata</taxon>
        <taxon>Psoroptidia</taxon>
        <taxon>Sarcoptoidea</taxon>
        <taxon>Sarcoptidae</taxon>
        <taxon>Sarcoptinae</taxon>
        <taxon>Sarcoptes</taxon>
    </lineage>
</organism>
<evidence type="ECO:0000313" key="11">
    <source>
        <dbReference type="Proteomes" id="UP000616769"/>
    </source>
</evidence>
<dbReference type="InterPro" id="IPR037264">
    <property type="entry name" value="TFIID_NTD2_sf"/>
</dbReference>
<dbReference type="SUPFAM" id="SSF160897">
    <property type="entry name" value="Taf5 N-terminal domain-like"/>
    <property type="match status" value="1"/>
</dbReference>
<dbReference type="Proteomes" id="UP000616769">
    <property type="component" value="Unassembled WGS sequence"/>
</dbReference>
<dbReference type="GO" id="GO:0016251">
    <property type="term" value="F:RNA polymerase II general transcription initiation factor activity"/>
    <property type="evidence" value="ECO:0007669"/>
    <property type="project" value="TreeGrafter"/>
</dbReference>
<dbReference type="GO" id="GO:0006367">
    <property type="term" value="P:transcription initiation at RNA polymerase II promoter"/>
    <property type="evidence" value="ECO:0007669"/>
    <property type="project" value="TreeGrafter"/>
</dbReference>
<dbReference type="PROSITE" id="PS50082">
    <property type="entry name" value="WD_REPEATS_2"/>
    <property type="match status" value="4"/>
</dbReference>
<dbReference type="InterPro" id="IPR007582">
    <property type="entry name" value="TFIID_NTD2"/>
</dbReference>
<gene>
    <name evidence="10" type="ORF">QR98_0015920</name>
</gene>
<comment type="caution">
    <text evidence="10">The sequence shown here is derived from an EMBL/GenBank/DDBJ whole genome shotgun (WGS) entry which is preliminary data.</text>
</comment>
<evidence type="ECO:0000256" key="1">
    <source>
        <dbReference type="ARBA" id="ARBA00004123"/>
    </source>
</evidence>
<keyword evidence="4" id="KW-0677">Repeat</keyword>
<dbReference type="GO" id="GO:0005669">
    <property type="term" value="C:transcription factor TFIID complex"/>
    <property type="evidence" value="ECO:0007669"/>
    <property type="project" value="TreeGrafter"/>
</dbReference>
<name>A0A131ZWF0_SARSC</name>
<dbReference type="PROSITE" id="PS50294">
    <property type="entry name" value="WD_REPEATS_REGION"/>
    <property type="match status" value="3"/>
</dbReference>
<dbReference type="EMBL" id="JXLN01004287">
    <property type="protein sequence ID" value="KPM03162.1"/>
    <property type="molecule type" value="Genomic_DNA"/>
</dbReference>
<comment type="similarity">
    <text evidence="2">Belongs to the WD repeat TAF5 family.</text>
</comment>
<protein>
    <submittedName>
        <fullName evidence="10">TAF5-like protein</fullName>
    </submittedName>
</protein>
<evidence type="ECO:0000256" key="5">
    <source>
        <dbReference type="ARBA" id="ARBA00023015"/>
    </source>
</evidence>
<evidence type="ECO:0000256" key="2">
    <source>
        <dbReference type="ARBA" id="ARBA00009435"/>
    </source>
</evidence>
<dbReference type="InterPro" id="IPR020472">
    <property type="entry name" value="WD40_PAC1"/>
</dbReference>
<dbReference type="PRINTS" id="PR00320">
    <property type="entry name" value="GPROTEINBRPT"/>
</dbReference>
<keyword evidence="3" id="KW-0853">WD repeat</keyword>
<dbReference type="SUPFAM" id="SSF50978">
    <property type="entry name" value="WD40 repeat-like"/>
    <property type="match status" value="1"/>
</dbReference>
<dbReference type="SMART" id="SM00320">
    <property type="entry name" value="WD40"/>
    <property type="match status" value="5"/>
</dbReference>
<feature type="compositionally biased region" description="Low complexity" evidence="8">
    <location>
        <begin position="25"/>
        <end position="41"/>
    </location>
</feature>
<dbReference type="InterPro" id="IPR036322">
    <property type="entry name" value="WD40_repeat_dom_sf"/>
</dbReference>
<dbReference type="InterPro" id="IPR019775">
    <property type="entry name" value="WD40_repeat_CS"/>
</dbReference>
<dbReference type="InterPro" id="IPR015943">
    <property type="entry name" value="WD40/YVTN_repeat-like_dom_sf"/>
</dbReference>
<accession>A0A131ZWF0</accession>
<evidence type="ECO:0000256" key="8">
    <source>
        <dbReference type="SAM" id="MobiDB-lite"/>
    </source>
</evidence>
<dbReference type="AlphaFoldDB" id="A0A131ZWF0"/>
<proteinExistence type="inferred from homology"/>
<comment type="subcellular location">
    <subcellularLocation>
        <location evidence="1">Nucleus</location>
    </subcellularLocation>
</comment>
<reference evidence="10 11" key="1">
    <citation type="journal article" date="2015" name="Parasit. Vectors">
        <title>Draft genome of the scabies mite.</title>
        <authorList>
            <person name="Rider S.D.Jr."/>
            <person name="Morgan M.S."/>
            <person name="Arlian L.G."/>
        </authorList>
    </citation>
    <scope>NUCLEOTIDE SEQUENCE [LARGE SCALE GENOMIC DNA]</scope>
    <source>
        <strain evidence="10">Arlian Lab</strain>
    </source>
</reference>
<evidence type="ECO:0000256" key="6">
    <source>
        <dbReference type="ARBA" id="ARBA00023163"/>
    </source>
</evidence>
<dbReference type="Gene3D" id="1.25.40.500">
    <property type="entry name" value="TFIID subunit TAF5, NTD2 domain"/>
    <property type="match status" value="1"/>
</dbReference>
<dbReference type="Gene3D" id="2.130.10.10">
    <property type="entry name" value="YVTN repeat-like/Quinoprotein amine dehydrogenase"/>
    <property type="match status" value="2"/>
</dbReference>
<evidence type="ECO:0000256" key="7">
    <source>
        <dbReference type="ARBA" id="ARBA00023242"/>
    </source>
</evidence>
<feature type="domain" description="TFIID subunit TAF5 NTD2" evidence="9">
    <location>
        <begin position="135"/>
        <end position="232"/>
    </location>
</feature>
<dbReference type="PANTHER" id="PTHR19879">
    <property type="entry name" value="TRANSCRIPTION INITIATION FACTOR TFIID"/>
    <property type="match status" value="1"/>
</dbReference>